<dbReference type="Pfam" id="PF01985">
    <property type="entry name" value="CRS1_YhbY"/>
    <property type="match status" value="1"/>
</dbReference>
<evidence type="ECO:0000256" key="13">
    <source>
        <dbReference type="SAM" id="SignalP"/>
    </source>
</evidence>
<dbReference type="InterPro" id="IPR041469">
    <property type="entry name" value="Subtilisin-like_FN3"/>
</dbReference>
<comment type="subcellular location">
    <subcellularLocation>
        <location evidence="2">Secreted</location>
        <location evidence="2">Extracellular space</location>
        <location evidence="2">Apoplast</location>
    </subcellularLocation>
</comment>
<keyword evidence="7 13" id="KW-0732">Signal</keyword>
<comment type="function">
    <text evidence="1">Required for arbuscular mycorrhiza (AM) development during AM symbiosis with AM fungi (e.g. Glomeromycota intraradices).</text>
</comment>
<feature type="signal peptide" evidence="13">
    <location>
        <begin position="1"/>
        <end position="23"/>
    </location>
</feature>
<comment type="caution">
    <text evidence="15">The sequence shown here is derived from an EMBL/GenBank/DDBJ whole genome shotgun (WGS) entry which is preliminary data.</text>
</comment>
<feature type="domain" description="CRM" evidence="14">
    <location>
        <begin position="1009"/>
        <end position="1106"/>
    </location>
</feature>
<feature type="region of interest" description="Disordered" evidence="12">
    <location>
        <begin position="216"/>
        <end position="241"/>
    </location>
</feature>
<reference evidence="15 16" key="1">
    <citation type="journal article" date="2021" name="Hortic Res">
        <title>The domestication of Cucurbita argyrosperma as revealed by the genome of its wild relative.</title>
        <authorList>
            <person name="Barrera-Redondo J."/>
            <person name="Sanchez-de la Vega G."/>
            <person name="Aguirre-Liguori J.A."/>
            <person name="Castellanos-Morales G."/>
            <person name="Gutierrez-Guerrero Y.T."/>
            <person name="Aguirre-Dugua X."/>
            <person name="Aguirre-Planter E."/>
            <person name="Tenaillon M.I."/>
            <person name="Lira-Saade R."/>
            <person name="Eguiarte L.E."/>
        </authorList>
    </citation>
    <scope>NUCLEOTIDE SEQUENCE [LARGE SCALE GENOMIC DNA]</scope>
    <source>
        <strain evidence="15">JBR-2021</strain>
    </source>
</reference>
<evidence type="ECO:0000256" key="8">
    <source>
        <dbReference type="ARBA" id="ARBA00022801"/>
    </source>
</evidence>
<evidence type="ECO:0000256" key="10">
    <source>
        <dbReference type="PROSITE-ProRule" id="PRU00626"/>
    </source>
</evidence>
<keyword evidence="10" id="KW-0694">RNA-binding</keyword>
<feature type="region of interest" description="Disordered" evidence="12">
    <location>
        <begin position="920"/>
        <end position="942"/>
    </location>
</feature>
<keyword evidence="8 11" id="KW-0378">Hydrolase</keyword>
<gene>
    <name evidence="15" type="primary">CRSP</name>
    <name evidence="15" type="ORF">SDJN03_08431</name>
</gene>
<dbReference type="GO" id="GO:0004252">
    <property type="term" value="F:serine-type endopeptidase activity"/>
    <property type="evidence" value="ECO:0007669"/>
    <property type="project" value="UniProtKB-UniRule"/>
</dbReference>
<dbReference type="PANTHER" id="PTHR10795">
    <property type="entry name" value="PROPROTEIN CONVERTASE SUBTILISIN/KEXIN"/>
    <property type="match status" value="1"/>
</dbReference>
<organism evidence="15 16">
    <name type="scientific">Cucurbita argyrosperma subsp. sororia</name>
    <dbReference type="NCBI Taxonomy" id="37648"/>
    <lineage>
        <taxon>Eukaryota</taxon>
        <taxon>Viridiplantae</taxon>
        <taxon>Streptophyta</taxon>
        <taxon>Embryophyta</taxon>
        <taxon>Tracheophyta</taxon>
        <taxon>Spermatophyta</taxon>
        <taxon>Magnoliopsida</taxon>
        <taxon>eudicotyledons</taxon>
        <taxon>Gunneridae</taxon>
        <taxon>Pentapetalae</taxon>
        <taxon>rosids</taxon>
        <taxon>fabids</taxon>
        <taxon>Cucurbitales</taxon>
        <taxon>Cucurbitaceae</taxon>
        <taxon>Cucurbiteae</taxon>
        <taxon>Cucurbita</taxon>
    </lineage>
</organism>
<dbReference type="GO" id="GO:0003723">
    <property type="term" value="F:RNA binding"/>
    <property type="evidence" value="ECO:0007669"/>
    <property type="project" value="UniProtKB-UniRule"/>
</dbReference>
<name>A0AAV6NHF7_9ROSI</name>
<feature type="compositionally biased region" description="Polar residues" evidence="12">
    <location>
        <begin position="1190"/>
        <end position="1200"/>
    </location>
</feature>
<evidence type="ECO:0000256" key="1">
    <source>
        <dbReference type="ARBA" id="ARBA00002076"/>
    </source>
</evidence>
<keyword evidence="5" id="KW-0964">Secreted</keyword>
<feature type="region of interest" description="Disordered" evidence="12">
    <location>
        <begin position="1167"/>
        <end position="1223"/>
    </location>
</feature>
<dbReference type="EMBL" id="JAGKQH010000005">
    <property type="protein sequence ID" value="KAG6598653.1"/>
    <property type="molecule type" value="Genomic_DNA"/>
</dbReference>
<dbReference type="SMART" id="SM01103">
    <property type="entry name" value="CRS1_YhbY"/>
    <property type="match status" value="1"/>
</dbReference>
<accession>A0AAV6NHF7</accession>
<dbReference type="CDD" id="cd02120">
    <property type="entry name" value="PA_subtilisin_like"/>
    <property type="match status" value="1"/>
</dbReference>
<evidence type="ECO:0000256" key="2">
    <source>
        <dbReference type="ARBA" id="ARBA00004271"/>
    </source>
</evidence>
<dbReference type="FunFam" id="3.40.50.200:FF:000006">
    <property type="entry name" value="Subtilisin-like protease SBT1.5"/>
    <property type="match status" value="1"/>
</dbReference>
<dbReference type="InterPro" id="IPR003137">
    <property type="entry name" value="PA_domain"/>
</dbReference>
<dbReference type="PROSITE" id="PS51295">
    <property type="entry name" value="CRM"/>
    <property type="match status" value="1"/>
</dbReference>
<sequence>MASFPHLLHLLLLLLHLLPPSLSATPSAIAALQNLPLKHYVVYMGGGSSSNEEHEETAGELDFLQLLSSVNPRRREKERGSRDLIHQYHHAFKGFSAMLTEEEASSLSGVDGIVSVFPDPTLQLHTTRSWDFLDSISGLRPPTPLPPPHSYASSSDVVVGIIDTGIWPESQSFNDEGIGEIPSKWKGVCMEAPDFKKSNCNRKLIGARYYNVVEPNGNDSRGSVPKGTPRDSLGHGTHTSSIAAGARVPNASYFGLARGTARGGGIPSTRIASYKVCAGVGCSGAAILKAIDDAVKDGVDIISISIGIGSPLFQSDYLNDPIAIGAFHAQQMGVLVVCSAGNDGPDPNTVGNVAPWIFTVAASNIDRDFQSTVVLGNGKTFQGTAINLSNLTSSKTYPLVFGKDAAAKFTPISEARNCYPGSLDRSKVAGKIVVCASDDFSTSRTIKELVVQDAKAVGLILINEASKTVPMDSNIFPFTQIGNSEGLQILEYINSTKNPTATILRTVEVRRLKPAPVVAYFSSRGPSPLTENILKPDIMAPGVSILAAIAPKSDAESGPIGKKPSNYAMRSGTSMSCPHVAGAAAFVKSVYHNWSSSMIKSALMTTATLYDNQRKFMRNSTNNPSNPHEMGAGEISPIKALNPGLVYESTNEDYLRFLCYYGYSNKIIRSVSKQNFSCPKTSKEYLISSVNYPSISISKLDRKVAGGKVVVERTVTNVGAPDATYIAKVHSSEGLIVKVTPSKIVFTEKVKKVTFKVSFYGKEARSGYNFGTITWRDTAHSRSNGRRVSSGIETSLTESSLSGSDSLSRLRSMIVPLGFNKIFKYRTSIATFSHRPGEIIEFLLCSSENCCIRKNTRAFNNGGGLDPKASFSFFRDIGALRKNVTFLEKWNPSCNGGNRFGSGVGYRWVHSDNSVATLEKSGGESAIASTDGSSSEEKKKTRKKLKGKRAVVKWLKFFRWKKKKEYERMTSEEKILFKLNKARRKEKRFVEALEKIEPAASSDTTHDPEILTPEEHFYFLKMGIKGKNYVPVGRRGIFQGVVLNMHLHWKKHQTVKVVVKTFSPEEVKEIAAELARLTGGMVLDIHEENTIIMYRGKNYSQPPTEIMSPRVSLSRKKALDKSKYRDGLQAVRKHIPKLEQDLRLLQSQAKLSCKNNGDSVEHVQETIGDTSKSKAMSKDAGRVSEHWSDDSSPMDTGMSSDSEDLSDMFETESDTEADEEMEEPPLYLKEFEKFAGETAGDTEDLHDQLREISMDSKQAKILEEDVNSPEFDEVDRLFLRSASLLKKRRR</sequence>
<evidence type="ECO:0000256" key="4">
    <source>
        <dbReference type="ARBA" id="ARBA00022523"/>
    </source>
</evidence>
<dbReference type="GO" id="GO:0048046">
    <property type="term" value="C:apoplast"/>
    <property type="evidence" value="ECO:0007669"/>
    <property type="project" value="UniProtKB-SubCell"/>
</dbReference>
<feature type="compositionally biased region" description="Basic and acidic residues" evidence="12">
    <location>
        <begin position="1176"/>
        <end position="1189"/>
    </location>
</feature>
<evidence type="ECO:0000256" key="12">
    <source>
        <dbReference type="SAM" id="MobiDB-lite"/>
    </source>
</evidence>
<feature type="active site" description="Charge relay system" evidence="11">
    <location>
        <position position="235"/>
    </location>
</feature>
<proteinExistence type="inferred from homology"/>
<dbReference type="GO" id="GO:0009610">
    <property type="term" value="P:response to symbiotic fungus"/>
    <property type="evidence" value="ECO:0007669"/>
    <property type="project" value="UniProtKB-ARBA"/>
</dbReference>
<dbReference type="Pfam" id="PF02225">
    <property type="entry name" value="PA"/>
    <property type="match status" value="1"/>
</dbReference>
<evidence type="ECO:0000256" key="7">
    <source>
        <dbReference type="ARBA" id="ARBA00022729"/>
    </source>
</evidence>
<dbReference type="InterPro" id="IPR000209">
    <property type="entry name" value="Peptidase_S8/S53_dom"/>
</dbReference>
<protein>
    <submittedName>
        <fullName evidence="15">CO(2)-response secreted protease</fullName>
    </submittedName>
</protein>
<evidence type="ECO:0000313" key="15">
    <source>
        <dbReference type="EMBL" id="KAG6598653.1"/>
    </source>
</evidence>
<feature type="active site" description="Charge relay system" evidence="11">
    <location>
        <position position="574"/>
    </location>
</feature>
<dbReference type="Pfam" id="PF00082">
    <property type="entry name" value="Peptidase_S8"/>
    <property type="match status" value="1"/>
</dbReference>
<keyword evidence="16" id="KW-1185">Reference proteome</keyword>
<feature type="active site" description="Charge relay system" evidence="11">
    <location>
        <position position="163"/>
    </location>
</feature>
<comment type="similarity">
    <text evidence="3 11">Belongs to the peptidase S8 family.</text>
</comment>
<feature type="non-terminal residue" evidence="15">
    <location>
        <position position="1"/>
    </location>
</feature>
<evidence type="ECO:0000256" key="11">
    <source>
        <dbReference type="PROSITE-ProRule" id="PRU01240"/>
    </source>
</evidence>
<dbReference type="InterPro" id="IPR001890">
    <property type="entry name" value="RNA-binding_CRM"/>
</dbReference>
<dbReference type="GO" id="GO:0009609">
    <property type="term" value="P:response to symbiotic bacterium"/>
    <property type="evidence" value="ECO:0007669"/>
    <property type="project" value="UniProtKB-ARBA"/>
</dbReference>
<evidence type="ECO:0000256" key="6">
    <source>
        <dbReference type="ARBA" id="ARBA00022670"/>
    </source>
</evidence>
<dbReference type="FunFam" id="3.50.30.30:FF:000005">
    <property type="entry name" value="subtilisin-like protease SBT1.5"/>
    <property type="match status" value="1"/>
</dbReference>
<dbReference type="CDD" id="cd04852">
    <property type="entry name" value="Peptidases_S8_3"/>
    <property type="match status" value="1"/>
</dbReference>
<dbReference type="InterPro" id="IPR023828">
    <property type="entry name" value="Peptidase_S8_Ser-AS"/>
</dbReference>
<dbReference type="Pfam" id="PF17766">
    <property type="entry name" value="fn3_6"/>
    <property type="match status" value="1"/>
</dbReference>
<dbReference type="InterPro" id="IPR045051">
    <property type="entry name" value="SBT"/>
</dbReference>
<feature type="chain" id="PRO_5043775715" evidence="13">
    <location>
        <begin position="24"/>
        <end position="1290"/>
    </location>
</feature>
<evidence type="ECO:0000259" key="14">
    <source>
        <dbReference type="PROSITE" id="PS51295"/>
    </source>
</evidence>
<feature type="compositionally biased region" description="Acidic residues" evidence="12">
    <location>
        <begin position="1201"/>
        <end position="1223"/>
    </location>
</feature>
<dbReference type="PROSITE" id="PS00138">
    <property type="entry name" value="SUBTILASE_SER"/>
    <property type="match status" value="1"/>
</dbReference>
<dbReference type="GO" id="GO:0006508">
    <property type="term" value="P:proteolysis"/>
    <property type="evidence" value="ECO:0007669"/>
    <property type="project" value="UniProtKB-KW"/>
</dbReference>
<evidence type="ECO:0000256" key="9">
    <source>
        <dbReference type="ARBA" id="ARBA00022825"/>
    </source>
</evidence>
<dbReference type="Proteomes" id="UP000685013">
    <property type="component" value="Chromosome 5"/>
</dbReference>
<dbReference type="InterPro" id="IPR034197">
    <property type="entry name" value="Peptidases_S8_3"/>
</dbReference>
<dbReference type="InterPro" id="IPR010259">
    <property type="entry name" value="S8pro/Inhibitor_I9"/>
</dbReference>
<evidence type="ECO:0000313" key="16">
    <source>
        <dbReference type="Proteomes" id="UP000685013"/>
    </source>
</evidence>
<dbReference type="Pfam" id="PF05922">
    <property type="entry name" value="Inhibitor_I9"/>
    <property type="match status" value="1"/>
</dbReference>
<keyword evidence="4" id="KW-0052">Apoplast</keyword>
<evidence type="ECO:0000256" key="3">
    <source>
        <dbReference type="ARBA" id="ARBA00011073"/>
    </source>
</evidence>
<evidence type="ECO:0000256" key="5">
    <source>
        <dbReference type="ARBA" id="ARBA00022525"/>
    </source>
</evidence>
<keyword evidence="6 11" id="KW-0645">Protease</keyword>
<keyword evidence="9 11" id="KW-0720">Serine protease</keyword>
<dbReference type="PROSITE" id="PS51892">
    <property type="entry name" value="SUBTILASE"/>
    <property type="match status" value="1"/>
</dbReference>